<dbReference type="EMBL" id="CZDF01000164">
    <property type="protein sequence ID" value="CUR33879.1"/>
    <property type="molecule type" value="Genomic_DNA"/>
</dbReference>
<dbReference type="RefSeq" id="WP_245824304.1">
    <property type="nucleotide sequence ID" value="NZ_LN889807.1"/>
</dbReference>
<evidence type="ECO:0000313" key="2">
    <source>
        <dbReference type="Proteomes" id="UP000184315"/>
    </source>
</evidence>
<dbReference type="STRING" id="671072.PL9214580008"/>
<reference evidence="2" key="1">
    <citation type="submission" date="2015-10" db="EMBL/GenBank/DDBJ databases">
        <authorList>
            <person name="Regsiter A."/>
            <person name="william w."/>
        </authorList>
    </citation>
    <scope>NUCLEOTIDE SEQUENCE [LARGE SCALE GENOMIC DNA]</scope>
</reference>
<keyword evidence="2" id="KW-1185">Reference proteome</keyword>
<evidence type="ECO:0000313" key="1">
    <source>
        <dbReference type="EMBL" id="CUR33879.1"/>
    </source>
</evidence>
<dbReference type="AlphaFoldDB" id="A0A1J1LN90"/>
<sequence>MIMNLQELQKQALQLPISDRWQLVQTLLESLQRETSFKLKKGNLSRLRGIAKNTETSSEDAETDYINYLTQKYQ</sequence>
<dbReference type="Proteomes" id="UP000184315">
    <property type="component" value="Unassembled WGS sequence"/>
</dbReference>
<gene>
    <name evidence="1" type="ORF">PL9214580008</name>
</gene>
<proteinExistence type="predicted"/>
<protein>
    <submittedName>
        <fullName evidence="1">Uncharacterized protein</fullName>
    </submittedName>
</protein>
<accession>A0A1J1LN90</accession>
<name>A0A1J1LN90_9CYAN</name>
<organism evidence="1 2">
    <name type="scientific">Planktothrix tepida PCC 9214</name>
    <dbReference type="NCBI Taxonomy" id="671072"/>
    <lineage>
        <taxon>Bacteria</taxon>
        <taxon>Bacillati</taxon>
        <taxon>Cyanobacteriota</taxon>
        <taxon>Cyanophyceae</taxon>
        <taxon>Oscillatoriophycideae</taxon>
        <taxon>Oscillatoriales</taxon>
        <taxon>Microcoleaceae</taxon>
        <taxon>Planktothrix</taxon>
    </lineage>
</organism>